<evidence type="ECO:0000313" key="4">
    <source>
        <dbReference type="EMBL" id="CAD8265014.1"/>
    </source>
</evidence>
<organism evidence="4">
    <name type="scientific">Pinguiococcus pyrenoidosus</name>
    <dbReference type="NCBI Taxonomy" id="172671"/>
    <lineage>
        <taxon>Eukaryota</taxon>
        <taxon>Sar</taxon>
        <taxon>Stramenopiles</taxon>
        <taxon>Ochrophyta</taxon>
        <taxon>Pinguiophyceae</taxon>
        <taxon>Pinguiochrysidales</taxon>
        <taxon>Pinguiochrysidaceae</taxon>
        <taxon>Pinguiococcus</taxon>
    </lineage>
</organism>
<dbReference type="Gene3D" id="3.60.21.10">
    <property type="match status" value="2"/>
</dbReference>
<evidence type="ECO:0000256" key="1">
    <source>
        <dbReference type="RuleBase" id="RU004273"/>
    </source>
</evidence>
<dbReference type="InterPro" id="IPR006186">
    <property type="entry name" value="Ser/Thr-sp_prot-phosphatase"/>
</dbReference>
<comment type="catalytic activity">
    <reaction evidence="1">
        <text>O-phospho-L-threonyl-[protein] + H2O = L-threonyl-[protein] + phosphate</text>
        <dbReference type="Rhea" id="RHEA:47004"/>
        <dbReference type="Rhea" id="RHEA-COMP:11060"/>
        <dbReference type="Rhea" id="RHEA-COMP:11605"/>
        <dbReference type="ChEBI" id="CHEBI:15377"/>
        <dbReference type="ChEBI" id="CHEBI:30013"/>
        <dbReference type="ChEBI" id="CHEBI:43474"/>
        <dbReference type="ChEBI" id="CHEBI:61977"/>
        <dbReference type="EC" id="3.1.3.16"/>
    </reaction>
</comment>
<protein>
    <recommendedName>
        <fullName evidence="1">Serine/threonine-protein phosphatase</fullName>
        <ecNumber evidence="1">3.1.3.16</ecNumber>
    </recommendedName>
</protein>
<dbReference type="GO" id="GO:0005737">
    <property type="term" value="C:cytoplasm"/>
    <property type="evidence" value="ECO:0007669"/>
    <property type="project" value="TreeGrafter"/>
</dbReference>
<feature type="region of interest" description="Disordered" evidence="2">
    <location>
        <begin position="315"/>
        <end position="336"/>
    </location>
</feature>
<dbReference type="EMBL" id="HBEA01019085">
    <property type="protein sequence ID" value="CAD8265014.1"/>
    <property type="molecule type" value="Transcribed_RNA"/>
</dbReference>
<feature type="region of interest" description="Disordered" evidence="2">
    <location>
        <begin position="581"/>
        <end position="685"/>
    </location>
</feature>
<feature type="compositionally biased region" description="Low complexity" evidence="2">
    <location>
        <begin position="388"/>
        <end position="406"/>
    </location>
</feature>
<dbReference type="InterPro" id="IPR004843">
    <property type="entry name" value="Calcineurin-like_PHP"/>
</dbReference>
<dbReference type="SMART" id="SM00156">
    <property type="entry name" value="PP2Ac"/>
    <property type="match status" value="1"/>
</dbReference>
<dbReference type="PANTHER" id="PTHR11668">
    <property type="entry name" value="SERINE/THREONINE PROTEIN PHOSPHATASE"/>
    <property type="match status" value="1"/>
</dbReference>
<dbReference type="CDD" id="cd00144">
    <property type="entry name" value="MPP_PPP_family"/>
    <property type="match status" value="1"/>
</dbReference>
<dbReference type="GO" id="GO:0004722">
    <property type="term" value="F:protein serine/threonine phosphatase activity"/>
    <property type="evidence" value="ECO:0007669"/>
    <property type="project" value="UniProtKB-EC"/>
</dbReference>
<gene>
    <name evidence="4" type="ORF">PPYR1160_LOCUS14517</name>
</gene>
<dbReference type="AlphaFoldDB" id="A0A7R9UFR4"/>
<proteinExistence type="inferred from homology"/>
<feature type="compositionally biased region" description="Basic and acidic residues" evidence="2">
    <location>
        <begin position="649"/>
        <end position="658"/>
    </location>
</feature>
<comment type="similarity">
    <text evidence="1">Belongs to the PPP phosphatase family.</text>
</comment>
<dbReference type="InterPro" id="IPR029052">
    <property type="entry name" value="Metallo-depent_PP-like"/>
</dbReference>
<name>A0A7R9UFR4_9STRA</name>
<evidence type="ECO:0000256" key="2">
    <source>
        <dbReference type="SAM" id="MobiDB-lite"/>
    </source>
</evidence>
<feature type="region of interest" description="Disordered" evidence="2">
    <location>
        <begin position="1"/>
        <end position="41"/>
    </location>
</feature>
<feature type="compositionally biased region" description="Polar residues" evidence="2">
    <location>
        <begin position="315"/>
        <end position="330"/>
    </location>
</feature>
<dbReference type="InterPro" id="IPR050341">
    <property type="entry name" value="PP1_catalytic_subunit"/>
</dbReference>
<feature type="domain" description="Serine/threonine specific protein phosphatases" evidence="3">
    <location>
        <begin position="230"/>
        <end position="235"/>
    </location>
</feature>
<feature type="compositionally biased region" description="Acidic residues" evidence="2">
    <location>
        <begin position="581"/>
        <end position="610"/>
    </location>
</feature>
<dbReference type="SUPFAM" id="SSF56300">
    <property type="entry name" value="Metallo-dependent phosphatases"/>
    <property type="match status" value="1"/>
</dbReference>
<keyword evidence="1" id="KW-0378">Hydrolase</keyword>
<feature type="region of interest" description="Disordered" evidence="2">
    <location>
        <begin position="371"/>
        <end position="408"/>
    </location>
</feature>
<dbReference type="PANTHER" id="PTHR11668:SF496">
    <property type="entry name" value="SERINE_THREONINE-PROTEIN PHOSPHATASE"/>
    <property type="match status" value="1"/>
</dbReference>
<dbReference type="GO" id="GO:0005634">
    <property type="term" value="C:nucleus"/>
    <property type="evidence" value="ECO:0007669"/>
    <property type="project" value="TreeGrafter"/>
</dbReference>
<reference evidence="4" key="1">
    <citation type="submission" date="2021-01" db="EMBL/GenBank/DDBJ databases">
        <authorList>
            <person name="Corre E."/>
            <person name="Pelletier E."/>
            <person name="Niang G."/>
            <person name="Scheremetjew M."/>
            <person name="Finn R."/>
            <person name="Kale V."/>
            <person name="Holt S."/>
            <person name="Cochrane G."/>
            <person name="Meng A."/>
            <person name="Brown T."/>
            <person name="Cohen L."/>
        </authorList>
    </citation>
    <scope>NUCLEOTIDE SEQUENCE</scope>
    <source>
        <strain evidence="4">CCMP2078</strain>
    </source>
</reference>
<dbReference type="PROSITE" id="PS00125">
    <property type="entry name" value="SER_THR_PHOSPHATASE"/>
    <property type="match status" value="1"/>
</dbReference>
<dbReference type="PRINTS" id="PR00114">
    <property type="entry name" value="STPHPHTASE"/>
</dbReference>
<dbReference type="Pfam" id="PF00149">
    <property type="entry name" value="Metallophos"/>
    <property type="match status" value="1"/>
</dbReference>
<accession>A0A7R9UFR4</accession>
<sequence>MEIEAPAPQPPAGDMRPPIVQRSTSSGNRPGTPPTGSADLVRKLQAQVRKLKEDNRRLRSRKNGVPKRKHPLNVLSHAIDNDGTPHKVRLGRAASITTAAVIADTPISRDDPLAERMIEIFSKPLDHVEHLRSVDFADDILRICELVNPIFEREQRVISLQSPVYVFGDIHGNIEDLHFFADNIWKLGMNLTAGRFLFLGDYVDRGLSGLECVGYLLALKVLYPCKIYLLRGNHELRDVNGWETHYQERSFLRQCKDRFGVAKGIEVWEAVNKVFDRLPLAAVIDRDIFCVHGGIPRPLDSNELAQARLATASANQHVRSQHHLPQSPSSGIPIPFEDSSPTFAGPFTMASSPSYSHSLLGLTSSRPRSYSSSSSISASSAGPPQQVPVLHPGLSSPGSPAPLGTPRGATRMESILVVPIVAGVAPTYSYETGSTQRVASDCLWSDPASDEQEAHLDSNGFGASVRGGGAICFGSKAVDDFLKDTGYSYIIRAHEAHAEGVALCKGARVFTVFSTSKDHGQGSAAMAGCILVDVEEIQVINRSPAYQNRFVHRRDSAALVGWDDALIDTGIDLGLVMEDSAGEDDGFEDEDESGDADEDEEIELDDDEPDLVTHSRLQRGPQEAYRFEPGSTHFFGTPGLDDPMESDDDYHPPSKRINDLPLFSEDAELTRDGSAGAENDRRDAA</sequence>
<evidence type="ECO:0000259" key="3">
    <source>
        <dbReference type="PROSITE" id="PS00125"/>
    </source>
</evidence>
<feature type="compositionally biased region" description="Low complexity" evidence="2">
    <location>
        <begin position="371"/>
        <end position="381"/>
    </location>
</feature>
<dbReference type="EC" id="3.1.3.16" evidence="1"/>